<evidence type="ECO:0000313" key="6">
    <source>
        <dbReference type="EMBL" id="TWW01342.1"/>
    </source>
</evidence>
<proteinExistence type="predicted"/>
<dbReference type="PANTHER" id="PTHR24421">
    <property type="entry name" value="NITRATE/NITRITE SENSOR PROTEIN NARX-RELATED"/>
    <property type="match status" value="1"/>
</dbReference>
<dbReference type="AlphaFoldDB" id="A0A5C6LX14"/>
<dbReference type="PANTHER" id="PTHR24421:SF55">
    <property type="entry name" value="SENSOR HISTIDINE KINASE YDFH"/>
    <property type="match status" value="1"/>
</dbReference>
<feature type="transmembrane region" description="Helical" evidence="4">
    <location>
        <begin position="91"/>
        <end position="116"/>
    </location>
</feature>
<protein>
    <recommendedName>
        <fullName evidence="5">Histidine kinase/HSP90-like ATPase domain-containing protein</fullName>
    </recommendedName>
</protein>
<dbReference type="OrthoDB" id="9760839at2"/>
<reference evidence="6 7" key="1">
    <citation type="submission" date="2019-08" db="EMBL/GenBank/DDBJ databases">
        <title>Whole genome sequencing of chitin degrading bacteria Chitinophaga pinensis YS16.</title>
        <authorList>
            <person name="Singh R.P."/>
            <person name="Manchanda G."/>
            <person name="Maurya I.K."/>
            <person name="Joshi N.K."/>
            <person name="Srivastava A.K."/>
        </authorList>
    </citation>
    <scope>NUCLEOTIDE SEQUENCE [LARGE SCALE GENOMIC DNA]</scope>
    <source>
        <strain evidence="6 7">YS-16</strain>
    </source>
</reference>
<dbReference type="SUPFAM" id="SSF55874">
    <property type="entry name" value="ATPase domain of HSP90 chaperone/DNA topoisomerase II/histidine kinase"/>
    <property type="match status" value="1"/>
</dbReference>
<keyword evidence="4" id="KW-1133">Transmembrane helix</keyword>
<name>A0A5C6LX14_9BACT</name>
<keyword evidence="2" id="KW-0418">Kinase</keyword>
<dbReference type="InterPro" id="IPR003594">
    <property type="entry name" value="HATPase_dom"/>
</dbReference>
<dbReference type="InterPro" id="IPR050482">
    <property type="entry name" value="Sensor_HK_TwoCompSys"/>
</dbReference>
<keyword evidence="3" id="KW-0902">Two-component regulatory system</keyword>
<evidence type="ECO:0000256" key="2">
    <source>
        <dbReference type="ARBA" id="ARBA00022777"/>
    </source>
</evidence>
<keyword evidence="1" id="KW-0808">Transferase</keyword>
<organism evidence="6 7">
    <name type="scientific">Chitinophaga pinensis</name>
    <dbReference type="NCBI Taxonomy" id="79329"/>
    <lineage>
        <taxon>Bacteria</taxon>
        <taxon>Pseudomonadati</taxon>
        <taxon>Bacteroidota</taxon>
        <taxon>Chitinophagia</taxon>
        <taxon>Chitinophagales</taxon>
        <taxon>Chitinophagaceae</taxon>
        <taxon>Chitinophaga</taxon>
    </lineage>
</organism>
<dbReference type="Gene3D" id="3.30.565.10">
    <property type="entry name" value="Histidine kinase-like ATPase, C-terminal domain"/>
    <property type="match status" value="1"/>
</dbReference>
<dbReference type="EMBL" id="VOHS01000005">
    <property type="protein sequence ID" value="TWW01342.1"/>
    <property type="molecule type" value="Genomic_DNA"/>
</dbReference>
<dbReference type="CDD" id="cd16917">
    <property type="entry name" value="HATPase_UhpB-NarQ-NarX-like"/>
    <property type="match status" value="1"/>
</dbReference>
<evidence type="ECO:0000256" key="4">
    <source>
        <dbReference type="SAM" id="Phobius"/>
    </source>
</evidence>
<gene>
    <name evidence="6" type="ORF">FEF09_07760</name>
</gene>
<accession>A0A5C6LX14</accession>
<dbReference type="Pfam" id="PF02518">
    <property type="entry name" value="HATPase_c"/>
    <property type="match status" value="1"/>
</dbReference>
<comment type="caution">
    <text evidence="6">The sequence shown here is derived from an EMBL/GenBank/DDBJ whole genome shotgun (WGS) entry which is preliminary data.</text>
</comment>
<dbReference type="GO" id="GO:0000160">
    <property type="term" value="P:phosphorelay signal transduction system"/>
    <property type="evidence" value="ECO:0007669"/>
    <property type="project" value="UniProtKB-KW"/>
</dbReference>
<keyword evidence="4" id="KW-0472">Membrane</keyword>
<dbReference type="Proteomes" id="UP000318815">
    <property type="component" value="Unassembled WGS sequence"/>
</dbReference>
<keyword evidence="4" id="KW-0812">Transmembrane</keyword>
<dbReference type="GO" id="GO:0016301">
    <property type="term" value="F:kinase activity"/>
    <property type="evidence" value="ECO:0007669"/>
    <property type="project" value="UniProtKB-KW"/>
</dbReference>
<sequence>MSRNTDSTMPLLFQTAAAGPRHHCFTQRAHDMDDPGNIPIPVRITSIPDHVWFSEFTALSPGTVITVYQRHLQFHHLHLLFNQLFMQTSTFATSLTIIISTLLVMSLSAAVIYFLFLYQKKKFRHQQELIEMREAFNHVLLQSKLAIQEQTLNHISKELHANFSHLVSLININLSEILPKSPAGQRENILETKSLAKQLMSELKALSANLNTDHIINIGFVQALQNELNRLAKTGRYDVSITKTGEEYRMQPEHEIILFRLCQEVLNNVVKYAKASKVVSKLSFSDDNFILTIADNGDGFDIDQALKQSGEKQSTGLLNMRKRASLINADLNITSHSGDGTIVTINIPHPQILKTYAV</sequence>
<evidence type="ECO:0000256" key="3">
    <source>
        <dbReference type="ARBA" id="ARBA00023012"/>
    </source>
</evidence>
<dbReference type="InterPro" id="IPR036890">
    <property type="entry name" value="HATPase_C_sf"/>
</dbReference>
<evidence type="ECO:0000313" key="7">
    <source>
        <dbReference type="Proteomes" id="UP000318815"/>
    </source>
</evidence>
<evidence type="ECO:0000259" key="5">
    <source>
        <dbReference type="SMART" id="SM00387"/>
    </source>
</evidence>
<feature type="domain" description="Histidine kinase/HSP90-like ATPase" evidence="5">
    <location>
        <begin position="253"/>
        <end position="351"/>
    </location>
</feature>
<keyword evidence="7" id="KW-1185">Reference proteome</keyword>
<evidence type="ECO:0000256" key="1">
    <source>
        <dbReference type="ARBA" id="ARBA00022679"/>
    </source>
</evidence>
<dbReference type="SMART" id="SM00387">
    <property type="entry name" value="HATPase_c"/>
    <property type="match status" value="1"/>
</dbReference>